<sequence>MNKTRIIIVALATVSAILAGTLAITKQNNQTLAQQNRAAADTNSSLQSDNAALRTRLQRAAQQDAAQTSETGSSESGVDSNTSSAASEPVQVTGQDAEQVAATMVEKYNTYSTNTSAQNQMQAVQDLITDKEKKALTVDTDGAPSKSVSSATTKNPTMTYQSQCQAVYTSSHYVDTQTEYVYVVAQQTLNHSTGSGSTDTASTMLVSAKVVLQNGKWLVDDTKTTLLQNVKAADLKLN</sequence>
<keyword evidence="2" id="KW-0732">Signal</keyword>
<feature type="region of interest" description="Disordered" evidence="1">
    <location>
        <begin position="57"/>
        <end position="94"/>
    </location>
</feature>
<protein>
    <recommendedName>
        <fullName evidence="5">Lipoprotein</fullName>
    </recommendedName>
</protein>
<dbReference type="KEGG" id="carl:PXC00_00375"/>
<keyword evidence="4" id="KW-1185">Reference proteome</keyword>
<gene>
    <name evidence="3" type="ORF">PXC00_00375</name>
</gene>
<feature type="compositionally biased region" description="Polar residues" evidence="1">
    <location>
        <begin position="69"/>
        <end position="94"/>
    </location>
</feature>
<feature type="compositionally biased region" description="Low complexity" evidence="1">
    <location>
        <begin position="57"/>
        <end position="68"/>
    </location>
</feature>
<reference evidence="3 4" key="2">
    <citation type="submission" date="2024-06" db="EMBL/GenBank/DDBJ databases">
        <title>Caproicibacterium argilliputei sp. nov, a novel caproic acid producing anaerobic bacterium isolated from pit mud.</title>
        <authorList>
            <person name="Xia S."/>
        </authorList>
    </citation>
    <scope>NUCLEOTIDE SEQUENCE [LARGE SCALE GENOMIC DNA]</scope>
    <source>
        <strain evidence="3 4">ZCY20-5</strain>
    </source>
</reference>
<evidence type="ECO:0008006" key="5">
    <source>
        <dbReference type="Google" id="ProtNLM"/>
    </source>
</evidence>
<proteinExistence type="predicted"/>
<feature type="chain" id="PRO_5041705985" description="Lipoprotein" evidence="2">
    <location>
        <begin position="20"/>
        <end position="238"/>
    </location>
</feature>
<accession>A0AA97H242</accession>
<dbReference type="EMBL" id="CP135996">
    <property type="protein sequence ID" value="WOC32355.1"/>
    <property type="molecule type" value="Genomic_DNA"/>
</dbReference>
<evidence type="ECO:0000313" key="3">
    <source>
        <dbReference type="EMBL" id="WOC32355.1"/>
    </source>
</evidence>
<feature type="signal peptide" evidence="2">
    <location>
        <begin position="1"/>
        <end position="19"/>
    </location>
</feature>
<dbReference type="AlphaFoldDB" id="A0AA97H242"/>
<dbReference type="Proteomes" id="UP001300604">
    <property type="component" value="Chromosome"/>
</dbReference>
<evidence type="ECO:0000256" key="2">
    <source>
        <dbReference type="SAM" id="SignalP"/>
    </source>
</evidence>
<dbReference type="RefSeq" id="WP_275844940.1">
    <property type="nucleotide sequence ID" value="NZ_CP135996.1"/>
</dbReference>
<evidence type="ECO:0000256" key="1">
    <source>
        <dbReference type="SAM" id="MobiDB-lite"/>
    </source>
</evidence>
<name>A0AA97H242_9FIRM</name>
<organism evidence="3 4">
    <name type="scientific">Caproicibacterium argilliputei</name>
    <dbReference type="NCBI Taxonomy" id="3030016"/>
    <lineage>
        <taxon>Bacteria</taxon>
        <taxon>Bacillati</taxon>
        <taxon>Bacillota</taxon>
        <taxon>Clostridia</taxon>
        <taxon>Eubacteriales</taxon>
        <taxon>Oscillospiraceae</taxon>
        <taxon>Caproicibacterium</taxon>
    </lineage>
</organism>
<reference evidence="4" key="1">
    <citation type="submission" date="2024-06" db="EMBL/GenBank/DDBJ databases">
        <title>Caproicibacterium argilliputei sp. nov, a novel caproic acid producing anaerobic bacterium isolated from pit mud.</title>
        <authorList>
            <person name="Zeng C."/>
        </authorList>
    </citation>
    <scope>NUCLEOTIDE SEQUENCE [LARGE SCALE GENOMIC DNA]</scope>
    <source>
        <strain evidence="4">ZCY20-5</strain>
    </source>
</reference>
<evidence type="ECO:0000313" key="4">
    <source>
        <dbReference type="Proteomes" id="UP001300604"/>
    </source>
</evidence>